<evidence type="ECO:0000256" key="1">
    <source>
        <dbReference type="SAM" id="MobiDB-lite"/>
    </source>
</evidence>
<sequence>MTDVTSTPSRRLRKALVIALALPLAAATALPSLAQEGDMSPMPGVAASGDRGPDRARPDRDRPDGDRAGRGYHGQHMMMGERGGDRDRDRGQRRWHHREWSGERLAMRLAAAETAAGIKSAQLDAWRTFTAALVDFATPSRPGDMPGDAQPPAPPPPAGADAGTPPPPPPGPAGEARQDRMRPSGFDMLDRMIARVENRAEKAEKLKQAKQALQAVLEPGQKETIERMLMPNRGKHRGMR</sequence>
<feature type="chain" id="PRO_5012944894" description="LTXXQ motif family protein" evidence="2">
    <location>
        <begin position="35"/>
        <end position="240"/>
    </location>
</feature>
<organism evidence="3 4">
    <name type="scientific">Rhizobium subbaraonis</name>
    <dbReference type="NCBI Taxonomy" id="908946"/>
    <lineage>
        <taxon>Bacteria</taxon>
        <taxon>Pseudomonadati</taxon>
        <taxon>Pseudomonadota</taxon>
        <taxon>Alphaproteobacteria</taxon>
        <taxon>Hyphomicrobiales</taxon>
        <taxon>Rhizobiaceae</taxon>
        <taxon>Rhizobium/Agrobacterium group</taxon>
        <taxon>Rhizobium</taxon>
    </lineage>
</organism>
<feature type="compositionally biased region" description="Basic and acidic residues" evidence="1">
    <location>
        <begin position="51"/>
        <end position="69"/>
    </location>
</feature>
<feature type="compositionally biased region" description="Basic and acidic residues" evidence="1">
    <location>
        <begin position="176"/>
        <end position="188"/>
    </location>
</feature>
<reference evidence="3 4" key="1">
    <citation type="submission" date="2017-08" db="EMBL/GenBank/DDBJ databases">
        <authorList>
            <person name="de Groot N.N."/>
        </authorList>
    </citation>
    <scope>NUCLEOTIDE SEQUENCE [LARGE SCALE GENOMIC DNA]</scope>
    <source>
        <strain evidence="3 4">JC85</strain>
    </source>
</reference>
<feature type="region of interest" description="Disordered" evidence="1">
    <location>
        <begin position="33"/>
        <end position="97"/>
    </location>
</feature>
<feature type="compositionally biased region" description="Basic and acidic residues" evidence="1">
    <location>
        <begin position="82"/>
        <end position="97"/>
    </location>
</feature>
<evidence type="ECO:0000313" key="4">
    <source>
        <dbReference type="Proteomes" id="UP000219167"/>
    </source>
</evidence>
<dbReference type="Proteomes" id="UP000219167">
    <property type="component" value="Unassembled WGS sequence"/>
</dbReference>
<dbReference type="AlphaFoldDB" id="A0A285U0P2"/>
<feature type="signal peptide" evidence="2">
    <location>
        <begin position="1"/>
        <end position="34"/>
    </location>
</feature>
<dbReference type="EMBL" id="OBQD01000001">
    <property type="protein sequence ID" value="SOC35530.1"/>
    <property type="molecule type" value="Genomic_DNA"/>
</dbReference>
<protein>
    <recommendedName>
        <fullName evidence="5">LTXXQ motif family protein</fullName>
    </recommendedName>
</protein>
<accession>A0A285U0P2</accession>
<evidence type="ECO:0008006" key="5">
    <source>
        <dbReference type="Google" id="ProtNLM"/>
    </source>
</evidence>
<gene>
    <name evidence="3" type="ORF">SAMN05892877_101402</name>
</gene>
<feature type="compositionally biased region" description="Pro residues" evidence="1">
    <location>
        <begin position="149"/>
        <end position="172"/>
    </location>
</feature>
<name>A0A285U0P2_9HYPH</name>
<keyword evidence="4" id="KW-1185">Reference proteome</keyword>
<proteinExistence type="predicted"/>
<evidence type="ECO:0000313" key="3">
    <source>
        <dbReference type="EMBL" id="SOC35530.1"/>
    </source>
</evidence>
<keyword evidence="2" id="KW-0732">Signal</keyword>
<feature type="region of interest" description="Disordered" evidence="1">
    <location>
        <begin position="137"/>
        <end position="188"/>
    </location>
</feature>
<evidence type="ECO:0000256" key="2">
    <source>
        <dbReference type="SAM" id="SignalP"/>
    </source>
</evidence>